<dbReference type="OrthoDB" id="306540at2"/>
<evidence type="ECO:0000256" key="2">
    <source>
        <dbReference type="ARBA" id="ARBA00023043"/>
    </source>
</evidence>
<feature type="region of interest" description="Disordered" evidence="4">
    <location>
        <begin position="131"/>
        <end position="150"/>
    </location>
</feature>
<dbReference type="PANTHER" id="PTHR24171">
    <property type="entry name" value="ANKYRIN REPEAT DOMAIN-CONTAINING PROTEIN 39-RELATED"/>
    <property type="match status" value="1"/>
</dbReference>
<dbReference type="InterPro" id="IPR002110">
    <property type="entry name" value="Ankyrin_rpt"/>
</dbReference>
<protein>
    <submittedName>
        <fullName evidence="5">Ankyrin repeat domain-containing protein</fullName>
    </submittedName>
</protein>
<organism evidence="5 6">
    <name type="scientific">Lentzea tibetensis</name>
    <dbReference type="NCBI Taxonomy" id="2591470"/>
    <lineage>
        <taxon>Bacteria</taxon>
        <taxon>Bacillati</taxon>
        <taxon>Actinomycetota</taxon>
        <taxon>Actinomycetes</taxon>
        <taxon>Pseudonocardiales</taxon>
        <taxon>Pseudonocardiaceae</taxon>
        <taxon>Lentzea</taxon>
    </lineage>
</organism>
<name>A0A563EIE2_9PSEU</name>
<feature type="repeat" description="ANK" evidence="3">
    <location>
        <begin position="44"/>
        <end position="76"/>
    </location>
</feature>
<dbReference type="Gene3D" id="1.25.40.20">
    <property type="entry name" value="Ankyrin repeat-containing domain"/>
    <property type="match status" value="1"/>
</dbReference>
<dbReference type="AlphaFoldDB" id="A0A563EIE2"/>
<dbReference type="EMBL" id="VOBR01000040">
    <property type="protein sequence ID" value="TWP45617.1"/>
    <property type="molecule type" value="Genomic_DNA"/>
</dbReference>
<dbReference type="RefSeq" id="WP_146359747.1">
    <property type="nucleotide sequence ID" value="NZ_VOBR01000040.1"/>
</dbReference>
<dbReference type="PROSITE" id="PS50088">
    <property type="entry name" value="ANK_REPEAT"/>
    <property type="match status" value="1"/>
</dbReference>
<evidence type="ECO:0000256" key="3">
    <source>
        <dbReference type="PROSITE-ProRule" id="PRU00023"/>
    </source>
</evidence>
<dbReference type="InterPro" id="IPR036770">
    <property type="entry name" value="Ankyrin_rpt-contain_sf"/>
</dbReference>
<accession>A0A563EIE2</accession>
<feature type="compositionally biased region" description="Gly residues" evidence="4">
    <location>
        <begin position="137"/>
        <end position="150"/>
    </location>
</feature>
<keyword evidence="1" id="KW-0677">Repeat</keyword>
<evidence type="ECO:0000313" key="5">
    <source>
        <dbReference type="EMBL" id="TWP45617.1"/>
    </source>
</evidence>
<gene>
    <name evidence="5" type="ORF">FKR81_38895</name>
</gene>
<evidence type="ECO:0000256" key="1">
    <source>
        <dbReference type="ARBA" id="ARBA00022737"/>
    </source>
</evidence>
<reference evidence="5 6" key="1">
    <citation type="submission" date="2019-07" db="EMBL/GenBank/DDBJ databases">
        <title>Lentzea xizangensis sp. nov., isolated from Qinghai-Tibetan Plateau Soils.</title>
        <authorList>
            <person name="Huang J."/>
        </authorList>
    </citation>
    <scope>NUCLEOTIDE SEQUENCE [LARGE SCALE GENOMIC DNA]</scope>
    <source>
        <strain evidence="5 6">FXJ1.1311</strain>
    </source>
</reference>
<dbReference type="Proteomes" id="UP000316639">
    <property type="component" value="Unassembled WGS sequence"/>
</dbReference>
<keyword evidence="2 3" id="KW-0040">ANK repeat</keyword>
<proteinExistence type="predicted"/>
<evidence type="ECO:0000313" key="6">
    <source>
        <dbReference type="Proteomes" id="UP000316639"/>
    </source>
</evidence>
<dbReference type="SMART" id="SM00248">
    <property type="entry name" value="ANK"/>
    <property type="match status" value="2"/>
</dbReference>
<keyword evidence="6" id="KW-1185">Reference proteome</keyword>
<evidence type="ECO:0000256" key="4">
    <source>
        <dbReference type="SAM" id="MobiDB-lite"/>
    </source>
</evidence>
<sequence>MTDALTEEELAFLGSMFDLARAGDTDQLIEAVDAGIPVNLTNGSGDSLLILAAYHDHPETVRALLERGADTGRVNDRGQTALGAAVFRRSERIVGLLLNAGADPALGPRSALDVARFFDLPEMLALLTPSATEVPHGGSGSRGVLGGSAP</sequence>
<dbReference type="PROSITE" id="PS50297">
    <property type="entry name" value="ANK_REP_REGION"/>
    <property type="match status" value="1"/>
</dbReference>
<comment type="caution">
    <text evidence="5">The sequence shown here is derived from an EMBL/GenBank/DDBJ whole genome shotgun (WGS) entry which is preliminary data.</text>
</comment>
<dbReference type="SUPFAM" id="SSF48403">
    <property type="entry name" value="Ankyrin repeat"/>
    <property type="match status" value="1"/>
</dbReference>
<dbReference type="Pfam" id="PF12796">
    <property type="entry name" value="Ank_2"/>
    <property type="match status" value="1"/>
</dbReference>